<dbReference type="EMBL" id="LT670844">
    <property type="protein sequence ID" value="SHK06554.1"/>
    <property type="molecule type" value="Genomic_DNA"/>
</dbReference>
<feature type="region of interest" description="Disordered" evidence="1">
    <location>
        <begin position="205"/>
        <end position="269"/>
    </location>
</feature>
<evidence type="ECO:0000313" key="3">
    <source>
        <dbReference type="Proteomes" id="UP000189935"/>
    </source>
</evidence>
<dbReference type="Proteomes" id="UP000189935">
    <property type="component" value="Chromosome I"/>
</dbReference>
<dbReference type="RefSeq" id="WP_079538257.1">
    <property type="nucleotide sequence ID" value="NZ_LT670844.1"/>
</dbReference>
<gene>
    <name evidence="2" type="ORF">SAMN05444159_2324</name>
</gene>
<feature type="region of interest" description="Disordered" evidence="1">
    <location>
        <begin position="70"/>
        <end position="105"/>
    </location>
</feature>
<dbReference type="AlphaFoldDB" id="A0A1M6PF64"/>
<accession>A0A1M6PF64</accession>
<feature type="region of interest" description="Disordered" evidence="1">
    <location>
        <begin position="118"/>
        <end position="149"/>
    </location>
</feature>
<reference evidence="2 3" key="1">
    <citation type="submission" date="2016-11" db="EMBL/GenBank/DDBJ databases">
        <authorList>
            <person name="Jaros S."/>
            <person name="Januszkiewicz K."/>
            <person name="Wedrychowicz H."/>
        </authorList>
    </citation>
    <scope>NUCLEOTIDE SEQUENCE [LARGE SCALE GENOMIC DNA]</scope>
    <source>
        <strain evidence="2 3">GAS499</strain>
    </source>
</reference>
<evidence type="ECO:0000313" key="2">
    <source>
        <dbReference type="EMBL" id="SHK06554.1"/>
    </source>
</evidence>
<organism evidence="2 3">
    <name type="scientific">Bradyrhizobium lablabi</name>
    <dbReference type="NCBI Taxonomy" id="722472"/>
    <lineage>
        <taxon>Bacteria</taxon>
        <taxon>Pseudomonadati</taxon>
        <taxon>Pseudomonadota</taxon>
        <taxon>Alphaproteobacteria</taxon>
        <taxon>Hyphomicrobiales</taxon>
        <taxon>Nitrobacteraceae</taxon>
        <taxon>Bradyrhizobium</taxon>
    </lineage>
</organism>
<feature type="compositionally biased region" description="Polar residues" evidence="1">
    <location>
        <begin position="249"/>
        <end position="258"/>
    </location>
</feature>
<protein>
    <submittedName>
        <fullName evidence="2">Uncharacterized protein</fullName>
    </submittedName>
</protein>
<sequence>MLPGFRFLFAAIVLSMSILIFGLGAAALLRAAHEQFVSNPSWHATPETMFAQQSEATRPVVALLHVDPPPVEREQAPDNVPSAAPPADQAPAAAAPAEPQTTAALSEQPLPAEVAKPEMPAAQDSPPTEIAPAQTEAAVAAEAPAPAAETRIAATEQALPPPANEVAAVASEATPAAPDPAFAPTSAAADIAAIKIATLGGPPVAIEAQPPAKSADAKSDGSAINKRAQSRRAAQRRKIAARARLARQVTQQPASPFTQPFAPTPARTP</sequence>
<feature type="compositionally biased region" description="Low complexity" evidence="1">
    <location>
        <begin position="130"/>
        <end position="149"/>
    </location>
</feature>
<evidence type="ECO:0000256" key="1">
    <source>
        <dbReference type="SAM" id="MobiDB-lite"/>
    </source>
</evidence>
<feature type="compositionally biased region" description="Low complexity" evidence="1">
    <location>
        <begin position="85"/>
        <end position="104"/>
    </location>
</feature>
<dbReference type="OrthoDB" id="8141596at2"/>
<proteinExistence type="predicted"/>
<feature type="compositionally biased region" description="Basic residues" evidence="1">
    <location>
        <begin position="228"/>
        <end position="245"/>
    </location>
</feature>
<name>A0A1M6PF64_9BRAD</name>